<dbReference type="OrthoDB" id="10249245at2759"/>
<reference evidence="4 5" key="1">
    <citation type="journal article" date="2014" name="Nat. Commun.">
        <title>Klebsormidium flaccidum genome reveals primary factors for plant terrestrial adaptation.</title>
        <authorList>
            <person name="Hori K."/>
            <person name="Maruyama F."/>
            <person name="Fujisawa T."/>
            <person name="Togashi T."/>
            <person name="Yamamoto N."/>
            <person name="Seo M."/>
            <person name="Sato S."/>
            <person name="Yamada T."/>
            <person name="Mori H."/>
            <person name="Tajima N."/>
            <person name="Moriyama T."/>
            <person name="Ikeuchi M."/>
            <person name="Watanabe M."/>
            <person name="Wada H."/>
            <person name="Kobayashi K."/>
            <person name="Saito M."/>
            <person name="Masuda T."/>
            <person name="Sasaki-Sekimoto Y."/>
            <person name="Mashiguchi K."/>
            <person name="Awai K."/>
            <person name="Shimojima M."/>
            <person name="Masuda S."/>
            <person name="Iwai M."/>
            <person name="Nobusawa T."/>
            <person name="Narise T."/>
            <person name="Kondo S."/>
            <person name="Saito H."/>
            <person name="Sato R."/>
            <person name="Murakawa M."/>
            <person name="Ihara Y."/>
            <person name="Oshima-Yamada Y."/>
            <person name="Ohtaka K."/>
            <person name="Satoh M."/>
            <person name="Sonobe K."/>
            <person name="Ishii M."/>
            <person name="Ohtani R."/>
            <person name="Kanamori-Sato M."/>
            <person name="Honoki R."/>
            <person name="Miyazaki D."/>
            <person name="Mochizuki H."/>
            <person name="Umetsu J."/>
            <person name="Higashi K."/>
            <person name="Shibata D."/>
            <person name="Kamiya Y."/>
            <person name="Sato N."/>
            <person name="Nakamura Y."/>
            <person name="Tabata S."/>
            <person name="Ida S."/>
            <person name="Kurokawa K."/>
            <person name="Ohta H."/>
        </authorList>
    </citation>
    <scope>NUCLEOTIDE SEQUENCE [LARGE SCALE GENOMIC DNA]</scope>
    <source>
        <strain evidence="4 5">NIES-2285</strain>
    </source>
</reference>
<dbReference type="AlphaFoldDB" id="A0A1Y1IA64"/>
<evidence type="ECO:0000313" key="5">
    <source>
        <dbReference type="Proteomes" id="UP000054558"/>
    </source>
</evidence>
<dbReference type="InterPro" id="IPR029006">
    <property type="entry name" value="ADF-H/Gelsolin-like_dom_sf"/>
</dbReference>
<dbReference type="SUPFAM" id="SSF55753">
    <property type="entry name" value="Actin depolymerizing proteins"/>
    <property type="match status" value="1"/>
</dbReference>
<dbReference type="EMBL" id="DF237164">
    <property type="protein sequence ID" value="GAQ84988.1"/>
    <property type="molecule type" value="Genomic_DNA"/>
</dbReference>
<dbReference type="PANTHER" id="PTHR11913">
    <property type="entry name" value="COFILIN-RELATED"/>
    <property type="match status" value="1"/>
</dbReference>
<proteinExistence type="inferred from homology"/>
<name>A0A1Y1IA64_KLENI</name>
<evidence type="ECO:0000256" key="1">
    <source>
        <dbReference type="ARBA" id="ARBA00006844"/>
    </source>
</evidence>
<gene>
    <name evidence="4" type="ORF">KFL_002150230</name>
</gene>
<dbReference type="InterPro" id="IPR002108">
    <property type="entry name" value="ADF-H"/>
</dbReference>
<dbReference type="Pfam" id="PF00241">
    <property type="entry name" value="Cofilin_ADF"/>
    <property type="match status" value="1"/>
</dbReference>
<comment type="similarity">
    <text evidence="1">Belongs to the actin-binding proteins ADF family.</text>
</comment>
<dbReference type="Proteomes" id="UP000054558">
    <property type="component" value="Unassembled WGS sequence"/>
</dbReference>
<dbReference type="GO" id="GO:0030042">
    <property type="term" value="P:actin filament depolymerization"/>
    <property type="evidence" value="ECO:0000318"/>
    <property type="project" value="GO_Central"/>
</dbReference>
<dbReference type="GO" id="GO:0005737">
    <property type="term" value="C:cytoplasm"/>
    <property type="evidence" value="ECO:0000318"/>
    <property type="project" value="GO_Central"/>
</dbReference>
<evidence type="ECO:0000313" key="4">
    <source>
        <dbReference type="EMBL" id="GAQ84988.1"/>
    </source>
</evidence>
<dbReference type="SMART" id="SM00102">
    <property type="entry name" value="ADF"/>
    <property type="match status" value="1"/>
</dbReference>
<keyword evidence="2" id="KW-0009">Actin-binding</keyword>
<protein>
    <submittedName>
        <fullName evidence="4">Actin depolymerizing factor</fullName>
    </submittedName>
</protein>
<dbReference type="CDD" id="cd11286">
    <property type="entry name" value="ADF_cofilin_like"/>
    <property type="match status" value="1"/>
</dbReference>
<evidence type="ECO:0000259" key="3">
    <source>
        <dbReference type="PROSITE" id="PS51263"/>
    </source>
</evidence>
<dbReference type="GO" id="GO:0051015">
    <property type="term" value="F:actin filament binding"/>
    <property type="evidence" value="ECO:0000318"/>
    <property type="project" value="GO_Central"/>
</dbReference>
<sequence>MANASSGVGVEDDCKLKFLDLKNKRAYPWIIFKVDDAKGIVVVERLGKADEDYEVLRAALPENDCRYLVYDYNFVTEDNCQKSKIFFIAWSPDTSPVRRKMIYATSKDRFRRELDGVQLEIQATDQTEIDIDELKSRANR</sequence>
<feature type="domain" description="ADF-H" evidence="3">
    <location>
        <begin position="5"/>
        <end position="139"/>
    </location>
</feature>
<dbReference type="PROSITE" id="PS51263">
    <property type="entry name" value="ADF_H"/>
    <property type="match status" value="1"/>
</dbReference>
<organism evidence="4 5">
    <name type="scientific">Klebsormidium nitens</name>
    <name type="common">Green alga</name>
    <name type="synonym">Ulothrix nitens</name>
    <dbReference type="NCBI Taxonomy" id="105231"/>
    <lineage>
        <taxon>Eukaryota</taxon>
        <taxon>Viridiplantae</taxon>
        <taxon>Streptophyta</taxon>
        <taxon>Klebsormidiophyceae</taxon>
        <taxon>Klebsormidiales</taxon>
        <taxon>Klebsormidiaceae</taxon>
        <taxon>Klebsormidium</taxon>
    </lineage>
</organism>
<dbReference type="Gene3D" id="3.40.20.10">
    <property type="entry name" value="Severin"/>
    <property type="match status" value="1"/>
</dbReference>
<evidence type="ECO:0000256" key="2">
    <source>
        <dbReference type="ARBA" id="ARBA00023203"/>
    </source>
</evidence>
<dbReference type="GO" id="GO:0015629">
    <property type="term" value="C:actin cytoskeleton"/>
    <property type="evidence" value="ECO:0000318"/>
    <property type="project" value="GO_Central"/>
</dbReference>
<dbReference type="STRING" id="105231.A0A1Y1IA64"/>
<dbReference type="InterPro" id="IPR017904">
    <property type="entry name" value="ADF/Cofilin"/>
</dbReference>
<dbReference type="OMA" id="WSMIYAT"/>
<accession>A0A1Y1IA64</accession>
<keyword evidence="5" id="KW-1185">Reference proteome</keyword>